<feature type="domain" description="Rieske" evidence="7">
    <location>
        <begin position="46"/>
        <end position="162"/>
    </location>
</feature>
<dbReference type="Gene3D" id="2.102.10.10">
    <property type="entry name" value="Rieske [2Fe-2S] iron-sulphur domain"/>
    <property type="match status" value="1"/>
</dbReference>
<dbReference type="CDD" id="cd03469">
    <property type="entry name" value="Rieske_RO_Alpha_N"/>
    <property type="match status" value="1"/>
</dbReference>
<evidence type="ECO:0000256" key="1">
    <source>
        <dbReference type="ARBA" id="ARBA00001962"/>
    </source>
</evidence>
<dbReference type="PROSITE" id="PS51296">
    <property type="entry name" value="RIESKE"/>
    <property type="match status" value="1"/>
</dbReference>
<evidence type="ECO:0000256" key="2">
    <source>
        <dbReference type="ARBA" id="ARBA00022714"/>
    </source>
</evidence>
<evidence type="ECO:0000259" key="7">
    <source>
        <dbReference type="PROSITE" id="PS51296"/>
    </source>
</evidence>
<keyword evidence="4" id="KW-0560">Oxidoreductase</keyword>
<name>A0ABY2S5X9_9PSEU</name>
<organism evidence="8 9">
    <name type="scientific">Prauserella endophytica</name>
    <dbReference type="NCBI Taxonomy" id="1592324"/>
    <lineage>
        <taxon>Bacteria</taxon>
        <taxon>Bacillati</taxon>
        <taxon>Actinomycetota</taxon>
        <taxon>Actinomycetes</taxon>
        <taxon>Pseudonocardiales</taxon>
        <taxon>Pseudonocardiaceae</taxon>
        <taxon>Prauserella</taxon>
        <taxon>Prauserella coralliicola group</taxon>
    </lineage>
</organism>
<dbReference type="RefSeq" id="WP_112267574.1">
    <property type="nucleotide sequence ID" value="NZ_SWMS01000007.1"/>
</dbReference>
<keyword evidence="5" id="KW-0408">Iron</keyword>
<dbReference type="InterPro" id="IPR017941">
    <property type="entry name" value="Rieske_2Fe-2S"/>
</dbReference>
<comment type="cofactor">
    <cofactor evidence="1">
        <name>Fe cation</name>
        <dbReference type="ChEBI" id="CHEBI:24875"/>
    </cofactor>
</comment>
<gene>
    <name evidence="8" type="ORF">FCN18_15260</name>
</gene>
<dbReference type="SUPFAM" id="SSF55961">
    <property type="entry name" value="Bet v1-like"/>
    <property type="match status" value="1"/>
</dbReference>
<sequence>MAHFTKPDEGSWTEHFKIGTEPISYEDSVSPEFYELERDAIFRRTWLNVGRVEQLPRKGSYFTKELDAARTSIVVVRGNDGEVRAFHNVCRHRGNKLVWNDYPREETSGFCRQFTCKYHAWRYSLEGELTFVQQEGEFFDLDKSDYGLVGVRAEVWEGFIFVNLDPENTTPLREYLGEFGKGIEGYPFDKLTQVHKYRAEIGSNWKLFIDAFAEFYHAPILHGGQYEPEERAKIQKYGYQALAYDVDGPHSLVSSWGGIAPPQEPKMVKPIERALRSGLFGPWDAPDIGLTTEQLPPAINPTRDPRWGMDSFVFFPNFMLLIWRPNWVLTYHYWPTSYNTHIFEGTAYFVPPKNAFERLQQELAVVSFKEYGLQDGNTLEATQTMLESGTVTDFPLCDQEILLRHLHNTAGQYVRDFQQRQAKPAAPSRS</sequence>
<dbReference type="Gene3D" id="3.90.380.10">
    <property type="entry name" value="Naphthalene 1,2-dioxygenase Alpha Subunit, Chain A, domain 1"/>
    <property type="match status" value="1"/>
</dbReference>
<evidence type="ECO:0000313" key="9">
    <source>
        <dbReference type="Proteomes" id="UP000309992"/>
    </source>
</evidence>
<dbReference type="InterPro" id="IPR015879">
    <property type="entry name" value="Ring_hydroxy_dOase_asu_C_dom"/>
</dbReference>
<evidence type="ECO:0000256" key="4">
    <source>
        <dbReference type="ARBA" id="ARBA00023002"/>
    </source>
</evidence>
<comment type="caution">
    <text evidence="8">The sequence shown here is derived from an EMBL/GenBank/DDBJ whole genome shotgun (WGS) entry which is preliminary data.</text>
</comment>
<evidence type="ECO:0000256" key="3">
    <source>
        <dbReference type="ARBA" id="ARBA00022723"/>
    </source>
</evidence>
<dbReference type="PANTHER" id="PTHR43756:SF5">
    <property type="entry name" value="CHOLINE MONOOXYGENASE, CHLOROPLASTIC"/>
    <property type="match status" value="1"/>
</dbReference>
<dbReference type="InterPro" id="IPR036922">
    <property type="entry name" value="Rieske_2Fe-2S_sf"/>
</dbReference>
<dbReference type="InterPro" id="IPR001663">
    <property type="entry name" value="Rng_hydr_dOase-A"/>
</dbReference>
<protein>
    <submittedName>
        <fullName evidence="8">Aromatic ring-hydroxylating dioxygenase subunit alpha</fullName>
    </submittedName>
</protein>
<dbReference type="GO" id="GO:0051213">
    <property type="term" value="F:dioxygenase activity"/>
    <property type="evidence" value="ECO:0007669"/>
    <property type="project" value="UniProtKB-KW"/>
</dbReference>
<dbReference type="SUPFAM" id="SSF50022">
    <property type="entry name" value="ISP domain"/>
    <property type="match status" value="1"/>
</dbReference>
<keyword evidence="2" id="KW-0001">2Fe-2S</keyword>
<dbReference type="Pfam" id="PF00355">
    <property type="entry name" value="Rieske"/>
    <property type="match status" value="1"/>
</dbReference>
<dbReference type="Pfam" id="PF00848">
    <property type="entry name" value="Ring_hydroxyl_A"/>
    <property type="match status" value="1"/>
</dbReference>
<evidence type="ECO:0000256" key="5">
    <source>
        <dbReference type="ARBA" id="ARBA00023004"/>
    </source>
</evidence>
<reference evidence="8 9" key="1">
    <citation type="journal article" date="2015" name="Antonie Van Leeuwenhoek">
        <title>Prauserella endophytica sp. nov., an endophytic actinobacterium isolated from Tamarix taklamakanensis.</title>
        <authorList>
            <person name="Liu J.M."/>
            <person name="Habden X."/>
            <person name="Guo L."/>
            <person name="Tuo L."/>
            <person name="Jiang Z.K."/>
            <person name="Liu S.W."/>
            <person name="Liu X.F."/>
            <person name="Chen L."/>
            <person name="Li R.F."/>
            <person name="Zhang Y.Q."/>
            <person name="Sun C.H."/>
        </authorList>
    </citation>
    <scope>NUCLEOTIDE SEQUENCE [LARGE SCALE GENOMIC DNA]</scope>
    <source>
        <strain evidence="8 9">CGMCC 4.7182</strain>
    </source>
</reference>
<keyword evidence="8" id="KW-0223">Dioxygenase</keyword>
<accession>A0ABY2S5X9</accession>
<keyword evidence="3" id="KW-0479">Metal-binding</keyword>
<keyword evidence="6" id="KW-0411">Iron-sulfur</keyword>
<evidence type="ECO:0000313" key="8">
    <source>
        <dbReference type="EMBL" id="TKG70876.1"/>
    </source>
</evidence>
<dbReference type="EMBL" id="SWMS01000007">
    <property type="protein sequence ID" value="TKG70876.1"/>
    <property type="molecule type" value="Genomic_DNA"/>
</dbReference>
<dbReference type="PRINTS" id="PR00090">
    <property type="entry name" value="RNGDIOXGNASE"/>
</dbReference>
<dbReference type="Proteomes" id="UP000309992">
    <property type="component" value="Unassembled WGS sequence"/>
</dbReference>
<evidence type="ECO:0000256" key="6">
    <source>
        <dbReference type="ARBA" id="ARBA00023014"/>
    </source>
</evidence>
<keyword evidence="9" id="KW-1185">Reference proteome</keyword>
<dbReference type="PANTHER" id="PTHR43756">
    <property type="entry name" value="CHOLINE MONOOXYGENASE, CHLOROPLASTIC"/>
    <property type="match status" value="1"/>
</dbReference>
<proteinExistence type="predicted"/>
<dbReference type="CDD" id="cd00680">
    <property type="entry name" value="RHO_alpha_C"/>
    <property type="match status" value="1"/>
</dbReference>